<dbReference type="EMBL" id="BSXT01001882">
    <property type="protein sequence ID" value="GMF45781.1"/>
    <property type="molecule type" value="Genomic_DNA"/>
</dbReference>
<dbReference type="AlphaFoldDB" id="A0A9W7CX50"/>
<evidence type="ECO:0000313" key="1">
    <source>
        <dbReference type="EMBL" id="GMF45781.1"/>
    </source>
</evidence>
<organism evidence="1 2">
    <name type="scientific">Phytophthora fragariaefolia</name>
    <dbReference type="NCBI Taxonomy" id="1490495"/>
    <lineage>
        <taxon>Eukaryota</taxon>
        <taxon>Sar</taxon>
        <taxon>Stramenopiles</taxon>
        <taxon>Oomycota</taxon>
        <taxon>Peronosporomycetes</taxon>
        <taxon>Peronosporales</taxon>
        <taxon>Peronosporaceae</taxon>
        <taxon>Phytophthora</taxon>
    </lineage>
</organism>
<reference evidence="1" key="1">
    <citation type="submission" date="2023-04" db="EMBL/GenBank/DDBJ databases">
        <title>Phytophthora fragariaefolia NBRC 109709.</title>
        <authorList>
            <person name="Ichikawa N."/>
            <person name="Sato H."/>
            <person name="Tonouchi N."/>
        </authorList>
    </citation>
    <scope>NUCLEOTIDE SEQUENCE</scope>
    <source>
        <strain evidence="1">NBRC 109709</strain>
    </source>
</reference>
<sequence>MPETVHLNSSPRVEIDVSDAVLAELEATVTSLYVRTNSLFPPIEGQPVVSFVMKDKYGDPRGTYIEAVTTTPMPCPLHVAADILWKGTTKRSQDPEKVPIFISFVLDKRARVHPHQLISDLCS</sequence>
<evidence type="ECO:0000313" key="2">
    <source>
        <dbReference type="Proteomes" id="UP001165121"/>
    </source>
</evidence>
<comment type="caution">
    <text evidence="1">The sequence shown here is derived from an EMBL/GenBank/DDBJ whole genome shotgun (WGS) entry which is preliminary data.</text>
</comment>
<protein>
    <submittedName>
        <fullName evidence="1">Unnamed protein product</fullName>
    </submittedName>
</protein>
<accession>A0A9W7CX50</accession>
<dbReference type="Proteomes" id="UP001165121">
    <property type="component" value="Unassembled WGS sequence"/>
</dbReference>
<gene>
    <name evidence="1" type="ORF">Pfra01_001655900</name>
</gene>
<name>A0A9W7CX50_9STRA</name>
<dbReference type="OrthoDB" id="125112at2759"/>
<keyword evidence="2" id="KW-1185">Reference proteome</keyword>
<proteinExistence type="predicted"/>